<protein>
    <submittedName>
        <fullName evidence="3">AMP-binding protein</fullName>
    </submittedName>
</protein>
<feature type="region of interest" description="Disordered" evidence="1">
    <location>
        <begin position="64"/>
        <end position="94"/>
    </location>
</feature>
<feature type="compositionally biased region" description="Pro residues" evidence="1">
    <location>
        <begin position="80"/>
        <end position="94"/>
    </location>
</feature>
<proteinExistence type="predicted"/>
<dbReference type="AlphaFoldDB" id="A0A974P485"/>
<dbReference type="Gene3D" id="3.40.50.12780">
    <property type="entry name" value="N-terminal domain of ligase-like"/>
    <property type="match status" value="1"/>
</dbReference>
<dbReference type="Pfam" id="PF00501">
    <property type="entry name" value="AMP-binding"/>
    <property type="match status" value="1"/>
</dbReference>
<evidence type="ECO:0000256" key="1">
    <source>
        <dbReference type="SAM" id="MobiDB-lite"/>
    </source>
</evidence>
<evidence type="ECO:0000313" key="3">
    <source>
        <dbReference type="EMBL" id="QQZ50080.1"/>
    </source>
</evidence>
<name>A0A974P485_9CAUL</name>
<dbReference type="EMBL" id="CP068570">
    <property type="protein sequence ID" value="QQZ50080.1"/>
    <property type="molecule type" value="Genomic_DNA"/>
</dbReference>
<sequence>MAVQTEKTPQAVMLYLATLKAGAVFLPLNTAYTASEVEYFLTDAEPRVFVQDAVALAAEAAAHAPLATPVPEPTTTWPPSSTPAAPPAAPRAPC</sequence>
<dbReference type="InterPro" id="IPR042099">
    <property type="entry name" value="ANL_N_sf"/>
</dbReference>
<dbReference type="SUPFAM" id="SSF56801">
    <property type="entry name" value="Acetyl-CoA synthetase-like"/>
    <property type="match status" value="1"/>
</dbReference>
<feature type="compositionally biased region" description="Low complexity" evidence="1">
    <location>
        <begin position="64"/>
        <end position="79"/>
    </location>
</feature>
<evidence type="ECO:0000259" key="2">
    <source>
        <dbReference type="Pfam" id="PF00501"/>
    </source>
</evidence>
<organism evidence="3">
    <name type="scientific">Phenylobacterium glaciei</name>
    <dbReference type="NCBI Taxonomy" id="2803784"/>
    <lineage>
        <taxon>Bacteria</taxon>
        <taxon>Pseudomonadati</taxon>
        <taxon>Pseudomonadota</taxon>
        <taxon>Alphaproteobacteria</taxon>
        <taxon>Caulobacterales</taxon>
        <taxon>Caulobacteraceae</taxon>
        <taxon>Phenylobacterium</taxon>
    </lineage>
</organism>
<dbReference type="InterPro" id="IPR000873">
    <property type="entry name" value="AMP-dep_synth/lig_dom"/>
</dbReference>
<reference evidence="3" key="1">
    <citation type="submission" date="2021-01" db="EMBL/GenBank/DDBJ databases">
        <title>Genome sequence of Phenylobacterium sp. 20VBR1 isolated from a valley glaceir, Ny-Alesund, Svalbard.</title>
        <authorList>
            <person name="Thomas F.A."/>
            <person name="Krishnan K.P."/>
            <person name="Sinha R.K."/>
        </authorList>
    </citation>
    <scope>NUCLEOTIDE SEQUENCE</scope>
    <source>
        <strain evidence="3">20VBR1</strain>
    </source>
</reference>
<feature type="domain" description="AMP-dependent synthetase/ligase" evidence="2">
    <location>
        <begin position="2"/>
        <end position="64"/>
    </location>
</feature>
<accession>A0A974P485</accession>
<gene>
    <name evidence="3" type="ORF">JKL49_26240</name>
</gene>